<evidence type="ECO:0000256" key="1">
    <source>
        <dbReference type="SAM" id="SignalP"/>
    </source>
</evidence>
<keyword evidence="4" id="KW-1185">Reference proteome</keyword>
<feature type="domain" description="Beta-lactamase-related" evidence="2">
    <location>
        <begin position="75"/>
        <end position="164"/>
    </location>
</feature>
<dbReference type="OrthoDB" id="3795970at2"/>
<dbReference type="SUPFAM" id="SSF56601">
    <property type="entry name" value="beta-lactamase/transpeptidase-like"/>
    <property type="match status" value="1"/>
</dbReference>
<dbReference type="RefSeq" id="WP_145433099.1">
    <property type="nucleotide sequence ID" value="NZ_CP036339.1"/>
</dbReference>
<dbReference type="Proteomes" id="UP000317909">
    <property type="component" value="Chromosome"/>
</dbReference>
<feature type="chain" id="PRO_5022061538" evidence="1">
    <location>
        <begin position="25"/>
        <end position="360"/>
    </location>
</feature>
<name>A0A517TYS4_9BACT</name>
<dbReference type="AlphaFoldDB" id="A0A517TYS4"/>
<reference evidence="3 4" key="1">
    <citation type="submission" date="2019-02" db="EMBL/GenBank/DDBJ databases">
        <title>Deep-cultivation of Planctomycetes and their phenomic and genomic characterization uncovers novel biology.</title>
        <authorList>
            <person name="Wiegand S."/>
            <person name="Jogler M."/>
            <person name="Boedeker C."/>
            <person name="Pinto D."/>
            <person name="Vollmers J."/>
            <person name="Rivas-Marin E."/>
            <person name="Kohn T."/>
            <person name="Peeters S.H."/>
            <person name="Heuer A."/>
            <person name="Rast P."/>
            <person name="Oberbeckmann S."/>
            <person name="Bunk B."/>
            <person name="Jeske O."/>
            <person name="Meyerdierks A."/>
            <person name="Storesund J.E."/>
            <person name="Kallscheuer N."/>
            <person name="Luecker S."/>
            <person name="Lage O.M."/>
            <person name="Pohl T."/>
            <person name="Merkel B.J."/>
            <person name="Hornburger P."/>
            <person name="Mueller R.-W."/>
            <person name="Bruemmer F."/>
            <person name="Labrenz M."/>
            <person name="Spormann A.M."/>
            <person name="Op den Camp H."/>
            <person name="Overmann J."/>
            <person name="Amann R."/>
            <person name="Jetten M.S.M."/>
            <person name="Mascher T."/>
            <person name="Medema M.H."/>
            <person name="Devos D.P."/>
            <person name="Kaster A.-K."/>
            <person name="Ovreas L."/>
            <person name="Rohde M."/>
            <person name="Galperin M.Y."/>
            <person name="Jogler C."/>
        </authorList>
    </citation>
    <scope>NUCLEOTIDE SEQUENCE [LARGE SCALE GENOMIC DNA]</scope>
    <source>
        <strain evidence="3 4">I41</strain>
    </source>
</reference>
<evidence type="ECO:0000313" key="3">
    <source>
        <dbReference type="EMBL" id="QDT73521.1"/>
    </source>
</evidence>
<protein>
    <submittedName>
        <fullName evidence="3">Beta-lactamase</fullName>
    </submittedName>
</protein>
<evidence type="ECO:0000313" key="4">
    <source>
        <dbReference type="Proteomes" id="UP000317909"/>
    </source>
</evidence>
<proteinExistence type="predicted"/>
<dbReference type="InterPro" id="IPR012338">
    <property type="entry name" value="Beta-lactam/transpept-like"/>
</dbReference>
<dbReference type="EMBL" id="CP036339">
    <property type="protein sequence ID" value="QDT73521.1"/>
    <property type="molecule type" value="Genomic_DNA"/>
</dbReference>
<sequence length="360" mass="39863" precursor="true">MRLALSIKLGIICGFLSFQMCAWADDLVFPGAEWAAKSPQELGLDESRWDEIADRLGSRGCVIKNGYVIKTWGPQGERSDWFSSAKPVLSTLLMFAAQEGKVASFDQRLAEFGWPLAEKDQSMTLRHLASMTSGYARPESPGEAWAYNDFAIQLYQKTLFDKVFQGSPEETFHDPKRFGALGLQDGFRFRQTNRRMTASVRDFARVAWFWLNRGNWNGRQVLPRAYFDDNMRPQVPLNLPLSGDAPTNDYLQIGSYGGDSNHFTTAGPGIYGFNWWFNDVGAKHPDAVTWPDAPREAIMSLGHRGNCCVLIPSMNLAVVAADANWGDLKPGRADAQLNQLLKLIAAAGTAAEEIGAGAAR</sequence>
<keyword evidence="1" id="KW-0732">Signal</keyword>
<dbReference type="PANTHER" id="PTHR43283:SF7">
    <property type="entry name" value="BETA-LACTAMASE-RELATED DOMAIN-CONTAINING PROTEIN"/>
    <property type="match status" value="1"/>
</dbReference>
<dbReference type="InterPro" id="IPR050789">
    <property type="entry name" value="Diverse_Enzym_Activities"/>
</dbReference>
<dbReference type="InterPro" id="IPR001466">
    <property type="entry name" value="Beta-lactam-related"/>
</dbReference>
<dbReference type="KEGG" id="llh:I41_27100"/>
<evidence type="ECO:0000259" key="2">
    <source>
        <dbReference type="Pfam" id="PF00144"/>
    </source>
</evidence>
<dbReference type="Gene3D" id="3.40.710.10">
    <property type="entry name" value="DD-peptidase/beta-lactamase superfamily"/>
    <property type="match status" value="1"/>
</dbReference>
<dbReference type="Pfam" id="PF00144">
    <property type="entry name" value="Beta-lactamase"/>
    <property type="match status" value="1"/>
</dbReference>
<dbReference type="PANTHER" id="PTHR43283">
    <property type="entry name" value="BETA-LACTAMASE-RELATED"/>
    <property type="match status" value="1"/>
</dbReference>
<gene>
    <name evidence="3" type="ORF">I41_27100</name>
</gene>
<feature type="signal peptide" evidence="1">
    <location>
        <begin position="1"/>
        <end position="24"/>
    </location>
</feature>
<accession>A0A517TYS4</accession>
<organism evidence="3 4">
    <name type="scientific">Lacipirellula limnantheis</name>
    <dbReference type="NCBI Taxonomy" id="2528024"/>
    <lineage>
        <taxon>Bacteria</taxon>
        <taxon>Pseudomonadati</taxon>
        <taxon>Planctomycetota</taxon>
        <taxon>Planctomycetia</taxon>
        <taxon>Pirellulales</taxon>
        <taxon>Lacipirellulaceae</taxon>
        <taxon>Lacipirellula</taxon>
    </lineage>
</organism>